<evidence type="ECO:0000259" key="1">
    <source>
        <dbReference type="Pfam" id="PF14294"/>
    </source>
</evidence>
<keyword evidence="3" id="KW-1185">Reference proteome</keyword>
<dbReference type="RefSeq" id="WP_121282026.1">
    <property type="nucleotide sequence ID" value="NZ_RCCK01000010.1"/>
</dbReference>
<comment type="caution">
    <text evidence="2">The sequence shown here is derived from an EMBL/GenBank/DDBJ whole genome shotgun (WGS) entry which is preliminary data.</text>
</comment>
<dbReference type="EMBL" id="SOPX01000002">
    <property type="protein sequence ID" value="TFB30780.1"/>
    <property type="molecule type" value="Genomic_DNA"/>
</dbReference>
<sequence length="47" mass="5573">MVDKDKHLVGQPVFKQLIGFLPRSKFDKLAIEHGVNVIIRRFQFEYN</sequence>
<evidence type="ECO:0000313" key="2">
    <source>
        <dbReference type="EMBL" id="TFB30780.1"/>
    </source>
</evidence>
<evidence type="ECO:0000313" key="3">
    <source>
        <dbReference type="Proteomes" id="UP000297429"/>
    </source>
</evidence>
<dbReference type="InterPro" id="IPR025399">
    <property type="entry name" value="DUF4372"/>
</dbReference>
<feature type="domain" description="DUF4372" evidence="1">
    <location>
        <begin position="10"/>
        <end position="43"/>
    </location>
</feature>
<dbReference type="Pfam" id="PF14294">
    <property type="entry name" value="DUF4372"/>
    <property type="match status" value="1"/>
</dbReference>
<organism evidence="2 3">
    <name type="scientific">Pedobacter alluvionis</name>
    <dbReference type="NCBI Taxonomy" id="475253"/>
    <lineage>
        <taxon>Bacteria</taxon>
        <taxon>Pseudomonadati</taxon>
        <taxon>Bacteroidota</taxon>
        <taxon>Sphingobacteriia</taxon>
        <taxon>Sphingobacteriales</taxon>
        <taxon>Sphingobacteriaceae</taxon>
        <taxon>Pedobacter</taxon>
    </lineage>
</organism>
<accession>A0ABY2HMF9</accession>
<proteinExistence type="predicted"/>
<name>A0ABY2HMF9_9SPHI</name>
<dbReference type="Proteomes" id="UP000297429">
    <property type="component" value="Unassembled WGS sequence"/>
</dbReference>
<reference evidence="2 3" key="1">
    <citation type="submission" date="2019-03" db="EMBL/GenBank/DDBJ databases">
        <authorList>
            <person name="He R.-H."/>
        </authorList>
    </citation>
    <scope>NUCLEOTIDE SEQUENCE [LARGE SCALE GENOMIC DNA]</scope>
    <source>
        <strain evidence="2 3">DSM 19624</strain>
    </source>
</reference>
<gene>
    <name evidence="2" type="ORF">E3V97_09075</name>
</gene>
<protein>
    <submittedName>
        <fullName evidence="2">DUF4372 domain-containing protein</fullName>
    </submittedName>
</protein>